<name>A0A6G8Q8B8_9ACTN</name>
<dbReference type="PANTHER" id="PTHR46648">
    <property type="entry name" value="HIT FAMILY PROTEIN 1"/>
    <property type="match status" value="1"/>
</dbReference>
<dbReference type="PROSITE" id="PS51084">
    <property type="entry name" value="HIT_2"/>
    <property type="match status" value="1"/>
</dbReference>
<reference evidence="5 6" key="1">
    <citation type="submission" date="2019-10" db="EMBL/GenBank/DDBJ databases">
        <title>Rubrobacter sp nov SCSIO 52090 isolated from a deep-sea sediment in the South China Sea.</title>
        <authorList>
            <person name="Chen R.W."/>
        </authorList>
    </citation>
    <scope>NUCLEOTIDE SEQUENCE [LARGE SCALE GENOMIC DNA]</scope>
    <source>
        <strain evidence="5 6">SCSIO 52909</strain>
    </source>
</reference>
<dbReference type="InterPro" id="IPR001310">
    <property type="entry name" value="Histidine_triad_HIT"/>
</dbReference>
<feature type="active site" description="Tele-AMP-histidine intermediate" evidence="1">
    <location>
        <position position="120"/>
    </location>
</feature>
<dbReference type="GO" id="GO:0009117">
    <property type="term" value="P:nucleotide metabolic process"/>
    <property type="evidence" value="ECO:0007669"/>
    <property type="project" value="TreeGrafter"/>
</dbReference>
<organism evidence="5 6">
    <name type="scientific">Rubrobacter tropicus</name>
    <dbReference type="NCBI Taxonomy" id="2653851"/>
    <lineage>
        <taxon>Bacteria</taxon>
        <taxon>Bacillati</taxon>
        <taxon>Actinomycetota</taxon>
        <taxon>Rubrobacteria</taxon>
        <taxon>Rubrobacterales</taxon>
        <taxon>Rubrobacteraceae</taxon>
        <taxon>Rubrobacter</taxon>
    </lineage>
</organism>
<dbReference type="Gene3D" id="3.30.428.10">
    <property type="entry name" value="HIT-like"/>
    <property type="match status" value="1"/>
</dbReference>
<evidence type="ECO:0000256" key="3">
    <source>
        <dbReference type="PROSITE-ProRule" id="PRU00464"/>
    </source>
</evidence>
<evidence type="ECO:0000256" key="2">
    <source>
        <dbReference type="PIRSR" id="PIRSR601310-3"/>
    </source>
</evidence>
<evidence type="ECO:0000313" key="5">
    <source>
        <dbReference type="EMBL" id="QIN82699.1"/>
    </source>
</evidence>
<dbReference type="GO" id="GO:0003824">
    <property type="term" value="F:catalytic activity"/>
    <property type="evidence" value="ECO:0007669"/>
    <property type="project" value="InterPro"/>
</dbReference>
<sequence>MVEREFGRYFPDMEALHASFRSQPCFVCEVVSGTNDLPQHFVYEDDEIVAFLDAFPKAYGYTLVAPRKHREQVTKDFTREEYLRVQAVVYGVTEAVREEVGAERMYVYAFGSNEGNAHVHWHVVPLPPGVPYEEQQGAWASWDKGVLEISRQEMADLAGRIGRRM</sequence>
<keyword evidence="6" id="KW-1185">Reference proteome</keyword>
<dbReference type="Pfam" id="PF01230">
    <property type="entry name" value="HIT"/>
    <property type="match status" value="1"/>
</dbReference>
<evidence type="ECO:0000256" key="1">
    <source>
        <dbReference type="PIRSR" id="PIRSR601310-1"/>
    </source>
</evidence>
<dbReference type="InterPro" id="IPR011146">
    <property type="entry name" value="HIT-like"/>
</dbReference>
<proteinExistence type="predicted"/>
<dbReference type="SUPFAM" id="SSF54197">
    <property type="entry name" value="HIT-like"/>
    <property type="match status" value="1"/>
</dbReference>
<dbReference type="AlphaFoldDB" id="A0A6G8Q8B8"/>
<evidence type="ECO:0000259" key="4">
    <source>
        <dbReference type="PROSITE" id="PS51084"/>
    </source>
</evidence>
<feature type="short sequence motif" description="Histidine triad motif" evidence="2 3">
    <location>
        <begin position="118"/>
        <end position="122"/>
    </location>
</feature>
<evidence type="ECO:0000313" key="6">
    <source>
        <dbReference type="Proteomes" id="UP000501452"/>
    </source>
</evidence>
<dbReference type="EMBL" id="CP045119">
    <property type="protein sequence ID" value="QIN82699.1"/>
    <property type="molecule type" value="Genomic_DNA"/>
</dbReference>
<dbReference type="InterPro" id="IPR036265">
    <property type="entry name" value="HIT-like_sf"/>
</dbReference>
<feature type="domain" description="HIT" evidence="4">
    <location>
        <begin position="26"/>
        <end position="133"/>
    </location>
</feature>
<protein>
    <submittedName>
        <fullName evidence="5">HIT domain-containing protein</fullName>
    </submittedName>
</protein>
<dbReference type="PANTHER" id="PTHR46648:SF1">
    <property type="entry name" value="ADENOSINE 5'-MONOPHOSPHORAMIDASE HNT1"/>
    <property type="match status" value="1"/>
</dbReference>
<dbReference type="KEGG" id="rub:GBA63_08615"/>
<accession>A0A6G8Q8B8</accession>
<gene>
    <name evidence="5" type="ORF">GBA63_08615</name>
</gene>
<dbReference type="Proteomes" id="UP000501452">
    <property type="component" value="Chromosome"/>
</dbReference>